<dbReference type="STRING" id="225324.SAMN02745126_03992"/>
<dbReference type="SMART" id="SM00493">
    <property type="entry name" value="TOPRIM"/>
    <property type="match status" value="1"/>
</dbReference>
<dbReference type="SUPFAM" id="SSF52540">
    <property type="entry name" value="P-loop containing nucleoside triphosphate hydrolases"/>
    <property type="match status" value="1"/>
</dbReference>
<evidence type="ECO:0000256" key="1">
    <source>
        <dbReference type="SAM" id="MobiDB-lite"/>
    </source>
</evidence>
<accession>A0A1T4RNZ4</accession>
<dbReference type="InterPro" id="IPR034154">
    <property type="entry name" value="TOPRIM_DnaG/twinkle"/>
</dbReference>
<dbReference type="PANTHER" id="PTHR12873:SF0">
    <property type="entry name" value="TWINKLE MTDNA HELICASE"/>
    <property type="match status" value="1"/>
</dbReference>
<dbReference type="PROSITE" id="PS51199">
    <property type="entry name" value="SF4_HELICASE"/>
    <property type="match status" value="1"/>
</dbReference>
<dbReference type="InterPro" id="IPR007694">
    <property type="entry name" value="DNA_helicase_DnaB-like_C"/>
</dbReference>
<evidence type="ECO:0000313" key="3">
    <source>
        <dbReference type="EMBL" id="SKA17597.1"/>
    </source>
</evidence>
<dbReference type="SUPFAM" id="SSF57783">
    <property type="entry name" value="Zinc beta-ribbon"/>
    <property type="match status" value="1"/>
</dbReference>
<dbReference type="SMART" id="SM00778">
    <property type="entry name" value="Prim_Zn_Ribbon"/>
    <property type="match status" value="1"/>
</dbReference>
<dbReference type="EMBL" id="FUWJ01000005">
    <property type="protein sequence ID" value="SKA17597.1"/>
    <property type="molecule type" value="Genomic_DNA"/>
</dbReference>
<dbReference type="CDD" id="cd19483">
    <property type="entry name" value="RecA-like_Gp4D_helicase"/>
    <property type="match status" value="1"/>
</dbReference>
<dbReference type="GO" id="GO:0003697">
    <property type="term" value="F:single-stranded DNA binding"/>
    <property type="evidence" value="ECO:0007669"/>
    <property type="project" value="InterPro"/>
</dbReference>
<dbReference type="InterPro" id="IPR027032">
    <property type="entry name" value="Twinkle-like"/>
</dbReference>
<dbReference type="GO" id="GO:0006260">
    <property type="term" value="P:DNA replication"/>
    <property type="evidence" value="ECO:0007669"/>
    <property type="project" value="InterPro"/>
</dbReference>
<dbReference type="Proteomes" id="UP000190092">
    <property type="component" value="Unassembled WGS sequence"/>
</dbReference>
<dbReference type="InterPro" id="IPR006171">
    <property type="entry name" value="TOPRIM_dom"/>
</dbReference>
<dbReference type="GO" id="GO:0043139">
    <property type="term" value="F:5'-3' DNA helicase activity"/>
    <property type="evidence" value="ECO:0007669"/>
    <property type="project" value="InterPro"/>
</dbReference>
<dbReference type="PANTHER" id="PTHR12873">
    <property type="entry name" value="T7-LIKE MITOCHONDRIAL DNA HELICASE"/>
    <property type="match status" value="1"/>
</dbReference>
<dbReference type="AlphaFoldDB" id="A0A1T4RNZ4"/>
<protein>
    <submittedName>
        <fullName evidence="3">Twinkle protein</fullName>
    </submittedName>
</protein>
<dbReference type="GO" id="GO:0005524">
    <property type="term" value="F:ATP binding"/>
    <property type="evidence" value="ECO:0007669"/>
    <property type="project" value="InterPro"/>
</dbReference>
<gene>
    <name evidence="3" type="ORF">SAMN02745126_03992</name>
</gene>
<feature type="region of interest" description="Disordered" evidence="1">
    <location>
        <begin position="513"/>
        <end position="541"/>
    </location>
</feature>
<dbReference type="InterPro" id="IPR027417">
    <property type="entry name" value="P-loop_NTPase"/>
</dbReference>
<dbReference type="Gene3D" id="3.40.50.300">
    <property type="entry name" value="P-loop containing nucleotide triphosphate hydrolases"/>
    <property type="match status" value="1"/>
</dbReference>
<dbReference type="InterPro" id="IPR013237">
    <property type="entry name" value="Phage_T7_Gp4_N"/>
</dbReference>
<keyword evidence="4" id="KW-1185">Reference proteome</keyword>
<proteinExistence type="predicted"/>
<evidence type="ECO:0000313" key="4">
    <source>
        <dbReference type="Proteomes" id="UP000190092"/>
    </source>
</evidence>
<name>A0A1T4RNZ4_9HYPH</name>
<feature type="domain" description="SF4 helicase" evidence="2">
    <location>
        <begin position="262"/>
        <end position="524"/>
    </location>
</feature>
<dbReference type="Gene3D" id="2.20.25.180">
    <property type="match status" value="1"/>
</dbReference>
<dbReference type="Gene3D" id="3.40.1360.10">
    <property type="match status" value="1"/>
</dbReference>
<dbReference type="GO" id="GO:0008270">
    <property type="term" value="F:zinc ion binding"/>
    <property type="evidence" value="ECO:0007669"/>
    <property type="project" value="InterPro"/>
</dbReference>
<dbReference type="RefSeq" id="WP_218191162.1">
    <property type="nucleotide sequence ID" value="NZ_FUWJ01000005.1"/>
</dbReference>
<reference evidence="4" key="1">
    <citation type="submission" date="2017-02" db="EMBL/GenBank/DDBJ databases">
        <authorList>
            <person name="Varghese N."/>
            <person name="Submissions S."/>
        </authorList>
    </citation>
    <scope>NUCLEOTIDE SEQUENCE [LARGE SCALE GENOMIC DNA]</scope>
    <source>
        <strain evidence="4">ATCC 27094</strain>
    </source>
</reference>
<dbReference type="Gene3D" id="2.20.25.10">
    <property type="match status" value="1"/>
</dbReference>
<dbReference type="Pfam" id="PF21268">
    <property type="entry name" value="Helic-prim_T7_N"/>
    <property type="match status" value="1"/>
</dbReference>
<evidence type="ECO:0000259" key="2">
    <source>
        <dbReference type="PROSITE" id="PS51199"/>
    </source>
</evidence>
<dbReference type="Pfam" id="PF03796">
    <property type="entry name" value="DnaB_C"/>
    <property type="match status" value="1"/>
</dbReference>
<feature type="compositionally biased region" description="Basic and acidic residues" evidence="1">
    <location>
        <begin position="513"/>
        <end position="523"/>
    </location>
</feature>
<dbReference type="InterPro" id="IPR048774">
    <property type="entry name" value="Helic-prim_T7_N"/>
</dbReference>
<dbReference type="CDD" id="cd01029">
    <property type="entry name" value="TOPRIM_primases"/>
    <property type="match status" value="1"/>
</dbReference>
<dbReference type="SUPFAM" id="SSF56731">
    <property type="entry name" value="DNA primase core"/>
    <property type="match status" value="1"/>
</dbReference>
<organism evidence="3 4">
    <name type="scientific">Enhydrobacter aerosaccus</name>
    <dbReference type="NCBI Taxonomy" id="225324"/>
    <lineage>
        <taxon>Bacteria</taxon>
        <taxon>Pseudomonadati</taxon>
        <taxon>Pseudomonadota</taxon>
        <taxon>Alphaproteobacteria</taxon>
        <taxon>Hyphomicrobiales</taxon>
        <taxon>Enhydrobacter</taxon>
    </lineage>
</organism>
<dbReference type="Pfam" id="PF13155">
    <property type="entry name" value="Toprim_2"/>
    <property type="match status" value="1"/>
</dbReference>
<sequence>MTDSEQTAKLDCPDCGGKRSLGVYSDGHTYCFKCGTVTKDSEIAQNVPPDHRTEPQAAIPLENIEYVPLTKRKLSAETTRKWKYGVNGAAQVANYFADDGVTLIDQKVRLPDKTMFWKVGGQEVGLYGKWLWPKGGKRVIVTEGEIDALTVSQLQDNKWPVVSLPHGAQTAVKAIKKDMDWLLSFETVVLAFDMDEPGQAAAKKCAEVLPLGKVRIAKLPAKDANEAWTTGKVEALSSSLWNAEAFKLDGIVAAADIAATIMDEPKMGTPWKWDSLTKLTYGRRPGEIIGFGGGTGGGKTDFFSEQIEFDVCTLKVPTGILFLEQPPEVSIRRIMGKHLSKMLHIPGKASKEDLATASRLAKDLPLYFFDHFGQMDWETIKARIIYMVKSLGCKHIYLDHLTALSADAEDENKELGRIMAQIAGLAQEMGFIFHYISHLATPEGKPHEEGGRISFRHFRGSRAIQFWSHTGFGLERNQQAEDQDTKLTTTLRCLKCREYGLATGEVLFFKYDPETGRQNETDKAPAPSAEGFQRHAAPNDY</sequence>